<dbReference type="RefSeq" id="WP_116270465.1">
    <property type="nucleotide sequence ID" value="NZ_BGZJ01000001.1"/>
</dbReference>
<comment type="cofactor">
    <cofactor evidence="1">
        <name>[4Fe-4S] cluster</name>
        <dbReference type="ChEBI" id="CHEBI:49883"/>
    </cofactor>
</comment>
<evidence type="ECO:0000313" key="7">
    <source>
        <dbReference type="EMBL" id="GBO94229.1"/>
    </source>
</evidence>
<dbReference type="EMBL" id="BGZJ01000001">
    <property type="protein sequence ID" value="GBO94229.1"/>
    <property type="molecule type" value="Genomic_DNA"/>
</dbReference>
<proteinExistence type="predicted"/>
<dbReference type="PROSITE" id="PS51918">
    <property type="entry name" value="RADICAL_SAM"/>
    <property type="match status" value="1"/>
</dbReference>
<keyword evidence="3" id="KW-0479">Metal-binding</keyword>
<protein>
    <submittedName>
        <fullName evidence="7">[FeFe] hydrogenase H-cluster radical SAM maturase HydE</fullName>
    </submittedName>
</protein>
<organism evidence="7 8">
    <name type="scientific">Mesosutterella multiformis</name>
    <dbReference type="NCBI Taxonomy" id="2259133"/>
    <lineage>
        <taxon>Bacteria</taxon>
        <taxon>Pseudomonadati</taxon>
        <taxon>Pseudomonadota</taxon>
        <taxon>Betaproteobacteria</taxon>
        <taxon>Burkholderiales</taxon>
        <taxon>Sutterellaceae</taxon>
        <taxon>Mesosutterella</taxon>
    </lineage>
</organism>
<name>A0A388SFI9_9BURK</name>
<evidence type="ECO:0000259" key="6">
    <source>
        <dbReference type="PROSITE" id="PS51918"/>
    </source>
</evidence>
<dbReference type="Proteomes" id="UP000266091">
    <property type="component" value="Unassembled WGS sequence"/>
</dbReference>
<sequence length="410" mass="45400">MTRLSDIISRDEWTREDLAYAVGLEEGDPERELLSEAAHRVKAERVGCVSYYRGLIEFSNICVKNCLYCGIRKSHSSVHRFESTLDEILGIAKWTYENHYGSVVLQSGERTDPKFIDFVEEALRGIKRVSDGKLGITLCVGEQTEETYRRWFEAGAHRYLLRIEESSPELYSTLHPADGHHLWSVRDACLRTLKKIGYQVGTGVMIGLPGQTAENLADDILYFKALGIDMIGMGPYIVSRGTPLGDRVEAEGGNTDAACRRRFILGLNMIAATRLALKDVNIAATTALQGLDKRGRELGLKAGANILMPIVTLPEHRADYQLYDGKPCIEDTSDQCKRCLTGRVRWAGDTVGFDSWGDSRHYFGERGINPAPHIEAGEGTVGAGIRTVIPICSEGPDGPESDACHFTEEN</sequence>
<dbReference type="SFLD" id="SFLDG01060">
    <property type="entry name" value="BATS_domain_containing"/>
    <property type="match status" value="1"/>
</dbReference>
<dbReference type="SUPFAM" id="SSF102114">
    <property type="entry name" value="Radical SAM enzymes"/>
    <property type="match status" value="1"/>
</dbReference>
<feature type="domain" description="Radical SAM core" evidence="6">
    <location>
        <begin position="48"/>
        <end position="278"/>
    </location>
</feature>
<dbReference type="InterPro" id="IPR007197">
    <property type="entry name" value="rSAM"/>
</dbReference>
<dbReference type="GO" id="GO:0046872">
    <property type="term" value="F:metal ion binding"/>
    <property type="evidence" value="ECO:0007669"/>
    <property type="project" value="UniProtKB-KW"/>
</dbReference>
<evidence type="ECO:0000256" key="1">
    <source>
        <dbReference type="ARBA" id="ARBA00001966"/>
    </source>
</evidence>
<evidence type="ECO:0000256" key="5">
    <source>
        <dbReference type="ARBA" id="ARBA00023014"/>
    </source>
</evidence>
<dbReference type="PANTHER" id="PTHR43726">
    <property type="entry name" value="3-METHYLORNITHINE SYNTHASE"/>
    <property type="match status" value="1"/>
</dbReference>
<dbReference type="InterPro" id="IPR024021">
    <property type="entry name" value="FeFe-hyd_HydE_rSAM"/>
</dbReference>
<dbReference type="InterPro" id="IPR006638">
    <property type="entry name" value="Elp3/MiaA/NifB-like_rSAM"/>
</dbReference>
<dbReference type="SFLD" id="SFLDG01280">
    <property type="entry name" value="HydE/PylB-like"/>
    <property type="match status" value="1"/>
</dbReference>
<dbReference type="PANTHER" id="PTHR43726:SF1">
    <property type="entry name" value="BIOTIN SYNTHASE"/>
    <property type="match status" value="1"/>
</dbReference>
<keyword evidence="8" id="KW-1185">Reference proteome</keyword>
<gene>
    <name evidence="7" type="ORF">MESMUL_15830</name>
</gene>
<dbReference type="OrthoDB" id="3320990at2"/>
<dbReference type="SFLD" id="SFLDS00029">
    <property type="entry name" value="Radical_SAM"/>
    <property type="match status" value="1"/>
</dbReference>
<dbReference type="GO" id="GO:0016740">
    <property type="term" value="F:transferase activity"/>
    <property type="evidence" value="ECO:0007669"/>
    <property type="project" value="TreeGrafter"/>
</dbReference>
<dbReference type="InterPro" id="IPR034422">
    <property type="entry name" value="HydE/PylB-like"/>
</dbReference>
<dbReference type="NCBIfam" id="TIGR03956">
    <property type="entry name" value="rSAM_HydE"/>
    <property type="match status" value="1"/>
</dbReference>
<evidence type="ECO:0000256" key="3">
    <source>
        <dbReference type="ARBA" id="ARBA00022723"/>
    </source>
</evidence>
<dbReference type="SMART" id="SM00729">
    <property type="entry name" value="Elp3"/>
    <property type="match status" value="1"/>
</dbReference>
<keyword evidence="5" id="KW-0411">Iron-sulfur</keyword>
<dbReference type="Gene3D" id="3.20.20.70">
    <property type="entry name" value="Aldolase class I"/>
    <property type="match status" value="1"/>
</dbReference>
<comment type="caution">
    <text evidence="7">The sequence shown here is derived from an EMBL/GenBank/DDBJ whole genome shotgun (WGS) entry which is preliminary data.</text>
</comment>
<dbReference type="InterPro" id="IPR058240">
    <property type="entry name" value="rSAM_sf"/>
</dbReference>
<dbReference type="Pfam" id="PF04055">
    <property type="entry name" value="Radical_SAM"/>
    <property type="match status" value="1"/>
</dbReference>
<reference evidence="7 8" key="1">
    <citation type="journal article" date="2018" name="Int. J. Syst. Evol. Microbiol.">
        <title>Mesosutterella multiformis gen. nov., sp. nov., a member of the family Sutterellaceae and Sutterella megalosphaeroides sp. nov., isolated from human faeces.</title>
        <authorList>
            <person name="Sakamoto M."/>
            <person name="Ikeyama N."/>
            <person name="Kunihiro T."/>
            <person name="Iino T."/>
            <person name="Yuki M."/>
            <person name="Ohkuma M."/>
        </authorList>
    </citation>
    <scope>NUCLEOTIDE SEQUENCE [LARGE SCALE GENOMIC DNA]</scope>
    <source>
        <strain evidence="7 8">4NBBH2</strain>
    </source>
</reference>
<dbReference type="SFLD" id="SFLDG01082">
    <property type="entry name" value="B12-binding_domain_containing"/>
    <property type="match status" value="1"/>
</dbReference>
<dbReference type="AlphaFoldDB" id="A0A388SFI9"/>
<accession>A0A388SFI9</accession>
<dbReference type="CDD" id="cd01335">
    <property type="entry name" value="Radical_SAM"/>
    <property type="match status" value="1"/>
</dbReference>
<accession>A0A401LM96</accession>
<keyword evidence="4" id="KW-0408">Iron</keyword>
<keyword evidence="2" id="KW-0949">S-adenosyl-L-methionine</keyword>
<dbReference type="GO" id="GO:0051536">
    <property type="term" value="F:iron-sulfur cluster binding"/>
    <property type="evidence" value="ECO:0007669"/>
    <property type="project" value="UniProtKB-KW"/>
</dbReference>
<evidence type="ECO:0000256" key="2">
    <source>
        <dbReference type="ARBA" id="ARBA00022691"/>
    </source>
</evidence>
<dbReference type="InterPro" id="IPR013785">
    <property type="entry name" value="Aldolase_TIM"/>
</dbReference>
<evidence type="ECO:0000256" key="4">
    <source>
        <dbReference type="ARBA" id="ARBA00023004"/>
    </source>
</evidence>
<evidence type="ECO:0000313" key="8">
    <source>
        <dbReference type="Proteomes" id="UP000266091"/>
    </source>
</evidence>